<organism evidence="1">
    <name type="scientific">Ochrobactrum sp. PW1</name>
    <dbReference type="NCBI Taxonomy" id="1882222"/>
    <lineage>
        <taxon>Bacteria</taxon>
        <taxon>Pseudomonadati</taxon>
        <taxon>Pseudomonadota</taxon>
        <taxon>Alphaproteobacteria</taxon>
        <taxon>Hyphomicrobiales</taxon>
        <taxon>Brucellaceae</taxon>
        <taxon>Brucella/Ochrobactrum group</taxon>
        <taxon>Ochrobactrum</taxon>
    </lineage>
</organism>
<evidence type="ECO:0000313" key="1">
    <source>
        <dbReference type="EMBL" id="BBA73542.1"/>
    </source>
</evidence>
<dbReference type="AlphaFoldDB" id="A0A292GS59"/>
<proteinExistence type="predicted"/>
<dbReference type="EMBL" id="LC171366">
    <property type="protein sequence ID" value="BBA73542.1"/>
    <property type="molecule type" value="Genomic_DNA"/>
</dbReference>
<name>A0A292GS59_9HYPH</name>
<accession>A0A292GS59</accession>
<sequence length="296" mass="32570">MTAWTLDDLRRLDLKYAEEGIHVHQRPFRAAMELLGYNFVMGVGGNPEVARIMDAYAAMVPEVNASWPGAGIGLAASVDQVRKLTFPVVFGQVSLQPWLVAGFSSAEEWWKWCRQDRAIAGEVALAVADLHDFTNGLNEVERGTSSAITLWHMARSNLEDVANTLPTTFSHDSVIQPICMVAELSMKAALVWDGVDPDSFRKGKDGHNLLSLSRRIADARPHRDDQRVQAVVSALPPYVGSRYKPAGLKRLQVVKLALGVQFIAASSLRRIASADLALQMETDNEWPGSRPAIMPL</sequence>
<evidence type="ECO:0008006" key="2">
    <source>
        <dbReference type="Google" id="ProtNLM"/>
    </source>
</evidence>
<reference evidence="1" key="1">
    <citation type="submission" date="2016-07" db="EMBL/GenBank/DDBJ databases">
        <title>Genomics reveals synergistic degradation of pyrene by five bacteria in a mangrove sediment-derived bacterial consortium.</title>
        <authorList>
            <person name="Wanapaisan P."/>
            <person name="Vejarano F."/>
            <person name="Chakraborty J."/>
            <person name="Shintani M."/>
            <person name="Muangchinda C."/>
            <person name="Laothamteep N."/>
            <person name="Suzuki-Minakuchi C."/>
            <person name="Inoue K."/>
            <person name="Nojiri H."/>
            <person name="Pinyakong O."/>
        </authorList>
    </citation>
    <scope>NUCLEOTIDE SEQUENCE</scope>
    <source>
        <strain evidence="1">PW1</strain>
    </source>
</reference>
<protein>
    <recommendedName>
        <fullName evidence="2">HEPN domain-containing protein</fullName>
    </recommendedName>
</protein>